<reference evidence="5" key="1">
    <citation type="submission" date="2021-10" db="EMBL/GenBank/DDBJ databases">
        <title>Anaerobic single-cell dispensing facilitates the cultivation of human gut bacteria.</title>
        <authorList>
            <person name="Afrizal A."/>
        </authorList>
    </citation>
    <scope>NUCLEOTIDE SEQUENCE</scope>
    <source>
        <strain evidence="5">CLA-AA-H204</strain>
    </source>
</reference>
<evidence type="ECO:0000256" key="2">
    <source>
        <dbReference type="ARBA" id="ARBA00022801"/>
    </source>
</evidence>
<dbReference type="GO" id="GO:0005975">
    <property type="term" value="P:carbohydrate metabolic process"/>
    <property type="evidence" value="ECO:0007669"/>
    <property type="project" value="InterPro"/>
</dbReference>
<comment type="caution">
    <text evidence="5">The sequence shown here is derived from an EMBL/GenBank/DDBJ whole genome shotgun (WGS) entry which is preliminary data.</text>
</comment>
<dbReference type="Pfam" id="PF00128">
    <property type="entry name" value="Alpha-amylase"/>
    <property type="match status" value="1"/>
</dbReference>
<dbReference type="InterPro" id="IPR045857">
    <property type="entry name" value="O16G_dom_2"/>
</dbReference>
<protein>
    <submittedName>
        <fullName evidence="5">Glycoside hydrolase family 13 protein</fullName>
    </submittedName>
</protein>
<comment type="similarity">
    <text evidence="1">Belongs to the glycosyl hydrolase 13 family.</text>
</comment>
<keyword evidence="2 5" id="KW-0378">Hydrolase</keyword>
<dbReference type="SMART" id="SM00642">
    <property type="entry name" value="Aamy"/>
    <property type="match status" value="1"/>
</dbReference>
<dbReference type="SUPFAM" id="SSF51445">
    <property type="entry name" value="(Trans)glycosidases"/>
    <property type="match status" value="1"/>
</dbReference>
<dbReference type="EMBL" id="JAJEQW010000008">
    <property type="protein sequence ID" value="MCC2242283.1"/>
    <property type="molecule type" value="Genomic_DNA"/>
</dbReference>
<dbReference type="InterPro" id="IPR013780">
    <property type="entry name" value="Glyco_hydro_b"/>
</dbReference>
<dbReference type="Gene3D" id="2.60.40.10">
    <property type="entry name" value="Immunoglobulins"/>
    <property type="match status" value="1"/>
</dbReference>
<evidence type="ECO:0000256" key="3">
    <source>
        <dbReference type="ARBA" id="ARBA00023295"/>
    </source>
</evidence>
<dbReference type="Proteomes" id="UP001198893">
    <property type="component" value="Unassembled WGS sequence"/>
</dbReference>
<evidence type="ECO:0000259" key="4">
    <source>
        <dbReference type="SMART" id="SM00642"/>
    </source>
</evidence>
<keyword evidence="3" id="KW-0326">Glycosidase</keyword>
<evidence type="ECO:0000256" key="1">
    <source>
        <dbReference type="ARBA" id="ARBA00008061"/>
    </source>
</evidence>
<dbReference type="InterPro" id="IPR017853">
    <property type="entry name" value="GH"/>
</dbReference>
<dbReference type="InterPro" id="IPR004185">
    <property type="entry name" value="Glyco_hydro_13_lg-like_dom"/>
</dbReference>
<evidence type="ECO:0000313" key="6">
    <source>
        <dbReference type="Proteomes" id="UP001198893"/>
    </source>
</evidence>
<dbReference type="InterPro" id="IPR014756">
    <property type="entry name" value="Ig_E-set"/>
</dbReference>
<dbReference type="CDD" id="cd02857">
    <property type="entry name" value="E_set_CDase_PDE_N"/>
    <property type="match status" value="1"/>
</dbReference>
<gene>
    <name evidence="5" type="ORF">LKD47_08260</name>
</gene>
<dbReference type="PANTHER" id="PTHR10357">
    <property type="entry name" value="ALPHA-AMYLASE FAMILY MEMBER"/>
    <property type="match status" value="1"/>
</dbReference>
<dbReference type="SUPFAM" id="SSF81296">
    <property type="entry name" value="E set domains"/>
    <property type="match status" value="1"/>
</dbReference>
<dbReference type="Gene3D" id="2.60.40.1180">
    <property type="entry name" value="Golgi alpha-mannosidase II"/>
    <property type="match status" value="1"/>
</dbReference>
<dbReference type="AlphaFoldDB" id="A0AAW4WBY4"/>
<organism evidence="5 6">
    <name type="scientific">Roseburia amylophila</name>
    <dbReference type="NCBI Taxonomy" id="2981794"/>
    <lineage>
        <taxon>Bacteria</taxon>
        <taxon>Bacillati</taxon>
        <taxon>Bacillota</taxon>
        <taxon>Clostridia</taxon>
        <taxon>Lachnospirales</taxon>
        <taxon>Lachnospiraceae</taxon>
        <taxon>Roseburia</taxon>
    </lineage>
</organism>
<proteinExistence type="inferred from homology"/>
<sequence length="602" mass="70337">MNKSAILHIPMSQYAYGTDEEHVTIRLRTAKDDIKRCRLYFGDRACRLTPVIFTETEMHVVAGSELFDYYEVKLVRPYKRLCYYFRLESETEEIYYYGDCFSAKLVDDRSEYYQLPFNHRADIVRPPEWAKDAVIYNIFPDSFATGKTYISGKPTEAAFEGNVVRGKLGGCLKGITENVDYLKNLGVNAIYINPIFAAGEYHKYDLLDYFHIDPCFGTNDDFKELVDTFHANGIRVIIDGVFNHCGWHFPAFEDVVQKGEASDKKDWFYGLQFPVIRPEDPEEYPNYECFGYERMMPKLDTANPEVADFICKVGRYWVEEFHTDGWRLDVASEINDALWRRFYREVKEVNPEAILIGEVWETANHWLDGTIFDSTMNYDFRKHCKRFFGEESISSAAFDSRVTNMRMRYREQTVFAQLNLLDSHDVSRFYSLCNEHEWQYRLALIFQMTFPGMPSVFYGDELGITGIEEADYRQAMPWKQACKAKATEEKELREKSFEQNSPDSLFAFMRSLIQLRRKEELLRRGDFRTVYTQEKGGLYIYERYSATERIRVMINRNEEPMDVAAFLAEPGSGQSEIVLVHGLLGSKLDGYGYVIIKGRVEE</sequence>
<dbReference type="GO" id="GO:0004553">
    <property type="term" value="F:hydrolase activity, hydrolyzing O-glycosyl compounds"/>
    <property type="evidence" value="ECO:0007669"/>
    <property type="project" value="InterPro"/>
</dbReference>
<dbReference type="Pfam" id="PF02903">
    <property type="entry name" value="Alpha-amylase_N"/>
    <property type="match status" value="1"/>
</dbReference>
<dbReference type="InterPro" id="IPR006047">
    <property type="entry name" value="GH13_cat_dom"/>
</dbReference>
<dbReference type="CDD" id="cd11338">
    <property type="entry name" value="AmyAc_CMD"/>
    <property type="match status" value="1"/>
</dbReference>
<name>A0AAW4WBY4_9FIRM</name>
<dbReference type="SUPFAM" id="SSF51011">
    <property type="entry name" value="Glycosyl hydrolase domain"/>
    <property type="match status" value="1"/>
</dbReference>
<dbReference type="Gene3D" id="3.90.400.10">
    <property type="entry name" value="Oligo-1,6-glucosidase, Domain 2"/>
    <property type="match status" value="1"/>
</dbReference>
<feature type="domain" description="Glycosyl hydrolase family 13 catalytic" evidence="4">
    <location>
        <begin position="137"/>
        <end position="516"/>
    </location>
</feature>
<dbReference type="RefSeq" id="WP_227710176.1">
    <property type="nucleotide sequence ID" value="NZ_JAJEQW010000008.1"/>
</dbReference>
<dbReference type="InterPro" id="IPR013783">
    <property type="entry name" value="Ig-like_fold"/>
</dbReference>
<evidence type="ECO:0000313" key="5">
    <source>
        <dbReference type="EMBL" id="MCC2242283.1"/>
    </source>
</evidence>
<dbReference type="PANTHER" id="PTHR10357:SF210">
    <property type="entry name" value="MALTODEXTRIN GLUCOSIDASE"/>
    <property type="match status" value="1"/>
</dbReference>
<accession>A0AAW4WBY4</accession>
<dbReference type="Gene3D" id="3.20.20.80">
    <property type="entry name" value="Glycosidases"/>
    <property type="match status" value="1"/>
</dbReference>